<dbReference type="Pfam" id="PF19343">
    <property type="entry name" value="HAM1_N"/>
    <property type="match status" value="1"/>
</dbReference>
<reference evidence="2 3" key="1">
    <citation type="submission" date="2014-04" db="EMBL/GenBank/DDBJ databases">
        <authorList>
            <consortium name="DOE Joint Genome Institute"/>
            <person name="Kuo A."/>
            <person name="Tarkka M."/>
            <person name="Buscot F."/>
            <person name="Kohler A."/>
            <person name="Nagy L.G."/>
            <person name="Floudas D."/>
            <person name="Copeland A."/>
            <person name="Barry K.W."/>
            <person name="Cichocki N."/>
            <person name="Veneault-Fourrey C."/>
            <person name="LaButti K."/>
            <person name="Lindquist E.A."/>
            <person name="Lipzen A."/>
            <person name="Lundell T."/>
            <person name="Morin E."/>
            <person name="Murat C."/>
            <person name="Sun H."/>
            <person name="Tunlid A."/>
            <person name="Henrissat B."/>
            <person name="Grigoriev I.V."/>
            <person name="Hibbett D.S."/>
            <person name="Martin F."/>
            <person name="Nordberg H.P."/>
            <person name="Cantor M.N."/>
            <person name="Hua S.X."/>
        </authorList>
    </citation>
    <scope>NUCLEOTIDE SEQUENCE [LARGE SCALE GENOMIC DNA]</scope>
    <source>
        <strain evidence="2 3">F 1598</strain>
    </source>
</reference>
<dbReference type="AlphaFoldDB" id="A0A0C3B769"/>
<dbReference type="OrthoDB" id="19394at2759"/>
<sequence>CQKHNNYQESIKWLLSYVEEYAGHGRMIPGHGKDSHAALTSVTPKPSMFRNGQNKDIIFDPANTLIDDVNKDKEFRDWFKSLNSYITMFVVLLQAGYILEPDCSNRDNQIRDSGHQFYNGKHKKHFNNLFSSVADWFKAMGDPTNRRFGEDWVRLTKDLFDSEGSLKFKPELWSHIRKVIVPTLVDKVWIALLFARCVSY</sequence>
<dbReference type="InterPro" id="IPR045967">
    <property type="entry name" value="HAM1-like_N"/>
</dbReference>
<name>A0A0C3B769_PILCF</name>
<evidence type="ECO:0000313" key="3">
    <source>
        <dbReference type="Proteomes" id="UP000054166"/>
    </source>
</evidence>
<proteinExistence type="predicted"/>
<dbReference type="EMBL" id="KN833091">
    <property type="protein sequence ID" value="KIM73152.1"/>
    <property type="molecule type" value="Genomic_DNA"/>
</dbReference>
<dbReference type="InParanoid" id="A0A0C3B769"/>
<feature type="domain" description="HAM1-like N-terminal" evidence="1">
    <location>
        <begin position="1"/>
        <end position="188"/>
    </location>
</feature>
<dbReference type="PANTHER" id="PTHR31138:SF1">
    <property type="entry name" value="PDZ DOMAIN-CONTAINING PROTEIN"/>
    <property type="match status" value="1"/>
</dbReference>
<dbReference type="STRING" id="765440.A0A0C3B769"/>
<dbReference type="HOGENOM" id="CLU_1369163_0_0_1"/>
<keyword evidence="3" id="KW-1185">Reference proteome</keyword>
<feature type="non-terminal residue" evidence="2">
    <location>
        <position position="1"/>
    </location>
</feature>
<evidence type="ECO:0000259" key="1">
    <source>
        <dbReference type="Pfam" id="PF19343"/>
    </source>
</evidence>
<evidence type="ECO:0000313" key="2">
    <source>
        <dbReference type="EMBL" id="KIM73152.1"/>
    </source>
</evidence>
<dbReference type="PANTHER" id="PTHR31138">
    <property type="entry name" value="CHROMOSOME 19, WHOLE GENOME SHOTGUN SEQUENCE"/>
    <property type="match status" value="1"/>
</dbReference>
<gene>
    <name evidence="2" type="ORF">PILCRDRAFT_81370</name>
</gene>
<accession>A0A0C3B769</accession>
<protein>
    <recommendedName>
        <fullName evidence="1">HAM1-like N-terminal domain-containing protein</fullName>
    </recommendedName>
</protein>
<dbReference type="Proteomes" id="UP000054166">
    <property type="component" value="Unassembled WGS sequence"/>
</dbReference>
<reference evidence="3" key="2">
    <citation type="submission" date="2015-01" db="EMBL/GenBank/DDBJ databases">
        <title>Evolutionary Origins and Diversification of the Mycorrhizal Mutualists.</title>
        <authorList>
            <consortium name="DOE Joint Genome Institute"/>
            <consortium name="Mycorrhizal Genomics Consortium"/>
            <person name="Kohler A."/>
            <person name="Kuo A."/>
            <person name="Nagy L.G."/>
            <person name="Floudas D."/>
            <person name="Copeland A."/>
            <person name="Barry K.W."/>
            <person name="Cichocki N."/>
            <person name="Veneault-Fourrey C."/>
            <person name="LaButti K."/>
            <person name="Lindquist E.A."/>
            <person name="Lipzen A."/>
            <person name="Lundell T."/>
            <person name="Morin E."/>
            <person name="Murat C."/>
            <person name="Riley R."/>
            <person name="Ohm R."/>
            <person name="Sun H."/>
            <person name="Tunlid A."/>
            <person name="Henrissat B."/>
            <person name="Grigoriev I.V."/>
            <person name="Hibbett D.S."/>
            <person name="Martin F."/>
        </authorList>
    </citation>
    <scope>NUCLEOTIDE SEQUENCE [LARGE SCALE GENOMIC DNA]</scope>
    <source>
        <strain evidence="3">F 1598</strain>
    </source>
</reference>
<organism evidence="2 3">
    <name type="scientific">Piloderma croceum (strain F 1598)</name>
    <dbReference type="NCBI Taxonomy" id="765440"/>
    <lineage>
        <taxon>Eukaryota</taxon>
        <taxon>Fungi</taxon>
        <taxon>Dikarya</taxon>
        <taxon>Basidiomycota</taxon>
        <taxon>Agaricomycotina</taxon>
        <taxon>Agaricomycetes</taxon>
        <taxon>Agaricomycetidae</taxon>
        <taxon>Atheliales</taxon>
        <taxon>Atheliaceae</taxon>
        <taxon>Piloderma</taxon>
    </lineage>
</organism>